<keyword evidence="6" id="KW-1133">Transmembrane helix</keyword>
<keyword evidence="4" id="KW-0186">Copper</keyword>
<dbReference type="GO" id="GO:0030313">
    <property type="term" value="C:cell envelope"/>
    <property type="evidence" value="ECO:0007669"/>
    <property type="project" value="UniProtKB-SubCell"/>
</dbReference>
<evidence type="ECO:0000259" key="7">
    <source>
        <dbReference type="Pfam" id="PF04234"/>
    </source>
</evidence>
<protein>
    <recommendedName>
        <fullName evidence="7">CopC domain-containing protein</fullName>
    </recommendedName>
</protein>
<reference evidence="8 9" key="1">
    <citation type="submission" date="2017-04" db="EMBL/GenBank/DDBJ databases">
        <title>Comparative genome analysis of Subtercola boreus.</title>
        <authorList>
            <person name="Cho Y.-J."/>
            <person name="Cho A."/>
            <person name="Kim O.-S."/>
            <person name="Lee J.-I."/>
        </authorList>
    </citation>
    <scope>NUCLEOTIDE SEQUENCE [LARGE SCALE GENOMIC DNA]</scope>
    <source>
        <strain evidence="8 9">P27444</strain>
    </source>
</reference>
<dbReference type="InterPro" id="IPR032694">
    <property type="entry name" value="CopC/D"/>
</dbReference>
<evidence type="ECO:0000256" key="5">
    <source>
        <dbReference type="SAM" id="MobiDB-lite"/>
    </source>
</evidence>
<comment type="caution">
    <text evidence="8">The sequence shown here is derived from an EMBL/GenBank/DDBJ whole genome shotgun (WGS) entry which is preliminary data.</text>
</comment>
<feature type="compositionally biased region" description="Polar residues" evidence="5">
    <location>
        <begin position="176"/>
        <end position="189"/>
    </location>
</feature>
<dbReference type="InterPro" id="IPR014755">
    <property type="entry name" value="Cu-Rt/internalin_Ig-like"/>
</dbReference>
<proteinExistence type="predicted"/>
<dbReference type="InterPro" id="IPR014756">
    <property type="entry name" value="Ig_E-set"/>
</dbReference>
<dbReference type="GO" id="GO:0005507">
    <property type="term" value="F:copper ion binding"/>
    <property type="evidence" value="ECO:0007669"/>
    <property type="project" value="InterPro"/>
</dbReference>
<dbReference type="PANTHER" id="PTHR34820">
    <property type="entry name" value="INNER MEMBRANE PROTEIN YEBZ"/>
    <property type="match status" value="1"/>
</dbReference>
<dbReference type="Proteomes" id="UP000256709">
    <property type="component" value="Unassembled WGS sequence"/>
</dbReference>
<keyword evidence="2" id="KW-0479">Metal-binding</keyword>
<evidence type="ECO:0000313" key="9">
    <source>
        <dbReference type="Proteomes" id="UP000256709"/>
    </source>
</evidence>
<dbReference type="GO" id="GO:0006825">
    <property type="term" value="P:copper ion transport"/>
    <property type="evidence" value="ECO:0007669"/>
    <property type="project" value="InterPro"/>
</dbReference>
<evidence type="ECO:0000256" key="4">
    <source>
        <dbReference type="ARBA" id="ARBA00023008"/>
    </source>
</evidence>
<comment type="subcellular location">
    <subcellularLocation>
        <location evidence="1">Cell envelope</location>
    </subcellularLocation>
</comment>
<feature type="transmembrane region" description="Helical" evidence="6">
    <location>
        <begin position="228"/>
        <end position="248"/>
    </location>
</feature>
<dbReference type="Pfam" id="PF04234">
    <property type="entry name" value="CopC"/>
    <property type="match status" value="1"/>
</dbReference>
<evidence type="ECO:0000256" key="3">
    <source>
        <dbReference type="ARBA" id="ARBA00022729"/>
    </source>
</evidence>
<keyword evidence="6" id="KW-0472">Membrane</keyword>
<dbReference type="EMBL" id="NBXA01000023">
    <property type="protein sequence ID" value="RFA11483.1"/>
    <property type="molecule type" value="Genomic_DNA"/>
</dbReference>
<accession>A0A3E0VQ36</accession>
<dbReference type="InterPro" id="IPR007348">
    <property type="entry name" value="CopC_dom"/>
</dbReference>
<dbReference type="SUPFAM" id="SSF81296">
    <property type="entry name" value="E set domains"/>
    <property type="match status" value="1"/>
</dbReference>
<dbReference type="OrthoDB" id="5242236at2"/>
<keyword evidence="3" id="KW-0732">Signal</keyword>
<evidence type="ECO:0000313" key="8">
    <source>
        <dbReference type="EMBL" id="RFA11483.1"/>
    </source>
</evidence>
<keyword evidence="6" id="KW-0812">Transmembrane</keyword>
<name>A0A3E0VQ36_9MICO</name>
<evidence type="ECO:0000256" key="1">
    <source>
        <dbReference type="ARBA" id="ARBA00004196"/>
    </source>
</evidence>
<dbReference type="GO" id="GO:0005886">
    <property type="term" value="C:plasma membrane"/>
    <property type="evidence" value="ECO:0007669"/>
    <property type="project" value="TreeGrafter"/>
</dbReference>
<organism evidence="8 9">
    <name type="scientific">Subtercola boreus</name>
    <dbReference type="NCBI Taxonomy" id="120213"/>
    <lineage>
        <taxon>Bacteria</taxon>
        <taxon>Bacillati</taxon>
        <taxon>Actinomycetota</taxon>
        <taxon>Actinomycetes</taxon>
        <taxon>Micrococcales</taxon>
        <taxon>Microbacteriaceae</taxon>
        <taxon>Subtercola</taxon>
    </lineage>
</organism>
<dbReference type="AlphaFoldDB" id="A0A3E0VQ36"/>
<evidence type="ECO:0000256" key="6">
    <source>
        <dbReference type="SAM" id="Phobius"/>
    </source>
</evidence>
<evidence type="ECO:0000256" key="2">
    <source>
        <dbReference type="ARBA" id="ARBA00022723"/>
    </source>
</evidence>
<dbReference type="GO" id="GO:0046688">
    <property type="term" value="P:response to copper ion"/>
    <property type="evidence" value="ECO:0007669"/>
    <property type="project" value="InterPro"/>
</dbReference>
<feature type="region of interest" description="Disordered" evidence="5">
    <location>
        <begin position="172"/>
        <end position="214"/>
    </location>
</feature>
<gene>
    <name evidence="8" type="ORF">B7R21_12295</name>
</gene>
<sequence length="254" mass="26060">MSIRPNGRELQGADGYRCRVPTFTPESRRRAALALVVGLVLAGVGAGAGAASPASAHDTVVSSSPEQGETVTEPIKAVSMTFSDDILTAASAVKLITVTDIDGGHHESGCVTVDGGDVTTDVSLGEAGEYTVTWRVVSSDGHTTSDSYTFDWQPSMPTATTTALLASPACGDTWAGSPQSATPSDTPTPSAAVEPGTLPQNALPEPTMTILNSSPVGQTDQSMLSVPLLIAVMIAIVAALAAVVVIIMRRLRRS</sequence>
<feature type="domain" description="CopC" evidence="7">
    <location>
        <begin position="57"/>
        <end position="151"/>
    </location>
</feature>
<dbReference type="Gene3D" id="2.60.40.1220">
    <property type="match status" value="1"/>
</dbReference>
<dbReference type="PANTHER" id="PTHR34820:SF4">
    <property type="entry name" value="INNER MEMBRANE PROTEIN YEBZ"/>
    <property type="match status" value="1"/>
</dbReference>
<dbReference type="GO" id="GO:0042597">
    <property type="term" value="C:periplasmic space"/>
    <property type="evidence" value="ECO:0007669"/>
    <property type="project" value="InterPro"/>
</dbReference>